<name>A0A8K0SPQ5_9HYPO</name>
<dbReference type="InterPro" id="IPR003750">
    <property type="entry name" value="Put_MeTrfase-C9orf114-like"/>
</dbReference>
<dbReference type="Gene3D" id="2.40.50.140">
    <property type="entry name" value="Nucleic acid-binding proteins"/>
    <property type="match status" value="1"/>
</dbReference>
<evidence type="ECO:0000256" key="1">
    <source>
        <dbReference type="ARBA" id="ARBA00009841"/>
    </source>
</evidence>
<dbReference type="InterPro" id="IPR029026">
    <property type="entry name" value="tRNA_m1G_MTases_N"/>
</dbReference>
<dbReference type="OrthoDB" id="361029at2759"/>
<reference evidence="2" key="1">
    <citation type="journal article" date="2021" name="Nat. Commun.">
        <title>Genetic determinants of endophytism in the Arabidopsis root mycobiome.</title>
        <authorList>
            <person name="Mesny F."/>
            <person name="Miyauchi S."/>
            <person name="Thiergart T."/>
            <person name="Pickel B."/>
            <person name="Atanasova L."/>
            <person name="Karlsson M."/>
            <person name="Huettel B."/>
            <person name="Barry K.W."/>
            <person name="Haridas S."/>
            <person name="Chen C."/>
            <person name="Bauer D."/>
            <person name="Andreopoulos W."/>
            <person name="Pangilinan J."/>
            <person name="LaButti K."/>
            <person name="Riley R."/>
            <person name="Lipzen A."/>
            <person name="Clum A."/>
            <person name="Drula E."/>
            <person name="Henrissat B."/>
            <person name="Kohler A."/>
            <person name="Grigoriev I.V."/>
            <person name="Martin F.M."/>
            <person name="Hacquard S."/>
        </authorList>
    </citation>
    <scope>NUCLEOTIDE SEQUENCE</scope>
    <source>
        <strain evidence="2">MPI-CAGE-CH-0235</strain>
    </source>
</reference>
<comment type="caution">
    <text evidence="2">The sequence shown here is derived from an EMBL/GenBank/DDBJ whole genome shotgun (WGS) entry which is preliminary data.</text>
</comment>
<dbReference type="Gene3D" id="3.40.1280.10">
    <property type="match status" value="1"/>
</dbReference>
<evidence type="ECO:0000313" key="3">
    <source>
        <dbReference type="Proteomes" id="UP000813444"/>
    </source>
</evidence>
<dbReference type="AlphaFoldDB" id="A0A8K0SPQ5"/>
<dbReference type="SUPFAM" id="SSF75217">
    <property type="entry name" value="alpha/beta knot"/>
    <property type="match status" value="1"/>
</dbReference>
<dbReference type="PANTHER" id="PTHR12150">
    <property type="entry name" value="CLASS IV SAM-BINDING METHYLTRANSFERASE-RELATED"/>
    <property type="match status" value="1"/>
</dbReference>
<dbReference type="Proteomes" id="UP000813444">
    <property type="component" value="Unassembled WGS sequence"/>
</dbReference>
<dbReference type="Pfam" id="PF02598">
    <property type="entry name" value="Methyltrn_RNA_3"/>
    <property type="match status" value="1"/>
</dbReference>
<dbReference type="GO" id="GO:0008168">
    <property type="term" value="F:methyltransferase activity"/>
    <property type="evidence" value="ECO:0007669"/>
    <property type="project" value="UniProtKB-KW"/>
</dbReference>
<protein>
    <submittedName>
        <fullName evidence="2">RNA methyltransferase</fullName>
    </submittedName>
</protein>
<dbReference type="InterPro" id="IPR029028">
    <property type="entry name" value="Alpha/beta_knot_MTases"/>
</dbReference>
<evidence type="ECO:0000313" key="2">
    <source>
        <dbReference type="EMBL" id="KAH7316553.1"/>
    </source>
</evidence>
<dbReference type="InterPro" id="IPR012340">
    <property type="entry name" value="NA-bd_OB-fold"/>
</dbReference>
<dbReference type="EMBL" id="JAGPNK010000008">
    <property type="protein sequence ID" value="KAH7316553.1"/>
    <property type="molecule type" value="Genomic_DNA"/>
</dbReference>
<keyword evidence="3" id="KW-1185">Reference proteome</keyword>
<accession>A0A8K0SPQ5</accession>
<dbReference type="SUPFAM" id="SSF50249">
    <property type="entry name" value="Nucleic acid-binding proteins"/>
    <property type="match status" value="1"/>
</dbReference>
<keyword evidence="2" id="KW-0808">Transferase</keyword>
<dbReference type="CDD" id="cd18086">
    <property type="entry name" value="HsC9orf114-like"/>
    <property type="match status" value="1"/>
</dbReference>
<dbReference type="GO" id="GO:0032259">
    <property type="term" value="P:methylation"/>
    <property type="evidence" value="ECO:0007669"/>
    <property type="project" value="UniProtKB-KW"/>
</dbReference>
<comment type="similarity">
    <text evidence="1">Belongs to the class IV-like SAM-binding methyltransferase superfamily.</text>
</comment>
<organism evidence="2 3">
    <name type="scientific">Stachybotrys elegans</name>
    <dbReference type="NCBI Taxonomy" id="80388"/>
    <lineage>
        <taxon>Eukaryota</taxon>
        <taxon>Fungi</taxon>
        <taxon>Dikarya</taxon>
        <taxon>Ascomycota</taxon>
        <taxon>Pezizomycotina</taxon>
        <taxon>Sordariomycetes</taxon>
        <taxon>Hypocreomycetidae</taxon>
        <taxon>Hypocreales</taxon>
        <taxon>Stachybotryaceae</taxon>
        <taxon>Stachybotrys</taxon>
    </lineage>
</organism>
<keyword evidence="2" id="KW-0489">Methyltransferase</keyword>
<dbReference type="PANTHER" id="PTHR12150:SF13">
    <property type="entry name" value="METHYLTRANSFERASE C9ORF114-RELATED"/>
    <property type="match status" value="1"/>
</dbReference>
<proteinExistence type="inferred from homology"/>
<gene>
    <name evidence="2" type="ORF">B0I35DRAFT_451544</name>
</gene>
<sequence length="309" mass="34198">MEGGRNWTLSVAIPASILANVATADQRTALPGRIARALAIFSVDEIIVFDDSPLSSRPAQTDTSVYTGDVDPCHFLTHIFSYLEAPPFMRKALFGLHPNLRMTAMLPSLETPHHPNPNQWIPYREGVTVAGRTKSGGGTIVEVGMEKPVEIDEKIPPKTRVTLKMPDDESETPECVHPDAPRTEGGYYWGYNVRRCASLSAVFTECPYESGYDLSIGTSERGNPASQVFPYSKRVNFTHLLMVFGGPRGLEYAAMNDAELDKMGIKGPRTKELFDHWVDVLPNQGSKTIRTDEAVYIALSTLRHVWDSS</sequence>